<evidence type="ECO:0000313" key="3">
    <source>
        <dbReference type="Proteomes" id="UP000294911"/>
    </source>
</evidence>
<dbReference type="PANTHER" id="PTHR43244">
    <property type="match status" value="1"/>
</dbReference>
<protein>
    <submittedName>
        <fullName evidence="2">Putative F420-dependent oxidoreductase</fullName>
    </submittedName>
</protein>
<dbReference type="AlphaFoldDB" id="A0A4R2R4U9"/>
<dbReference type="InterPro" id="IPR036661">
    <property type="entry name" value="Luciferase-like_sf"/>
</dbReference>
<comment type="caution">
    <text evidence="2">The sequence shown here is derived from an EMBL/GenBank/DDBJ whole genome shotgun (WGS) entry which is preliminary data.</text>
</comment>
<dbReference type="SUPFAM" id="SSF51679">
    <property type="entry name" value="Bacterial luciferase-like"/>
    <property type="match status" value="1"/>
</dbReference>
<proteinExistence type="predicted"/>
<dbReference type="Pfam" id="PF00296">
    <property type="entry name" value="Bac_luciferase"/>
    <property type="match status" value="1"/>
</dbReference>
<dbReference type="Gene3D" id="3.20.20.30">
    <property type="entry name" value="Luciferase-like domain"/>
    <property type="match status" value="1"/>
</dbReference>
<dbReference type="EMBL" id="SLXQ01000001">
    <property type="protein sequence ID" value="TCP56748.1"/>
    <property type="molecule type" value="Genomic_DNA"/>
</dbReference>
<evidence type="ECO:0000259" key="1">
    <source>
        <dbReference type="Pfam" id="PF00296"/>
    </source>
</evidence>
<dbReference type="InterPro" id="IPR019919">
    <property type="entry name" value="Lucif-like_OxRdtase_MSMEG_2256"/>
</dbReference>
<dbReference type="OrthoDB" id="3284378at2"/>
<dbReference type="InterPro" id="IPR011251">
    <property type="entry name" value="Luciferase-like_dom"/>
</dbReference>
<feature type="domain" description="Luciferase-like" evidence="1">
    <location>
        <begin position="9"/>
        <end position="306"/>
    </location>
</feature>
<accession>A0A4R2R4U9</accession>
<keyword evidence="3" id="KW-1185">Reference proteome</keyword>
<dbReference type="GO" id="GO:0016705">
    <property type="term" value="F:oxidoreductase activity, acting on paired donors, with incorporation or reduction of molecular oxygen"/>
    <property type="evidence" value="ECO:0007669"/>
    <property type="project" value="InterPro"/>
</dbReference>
<reference evidence="2 3" key="1">
    <citation type="submission" date="2019-03" db="EMBL/GenBank/DDBJ databases">
        <title>Genomic Encyclopedia of Type Strains, Phase IV (KMG-IV): sequencing the most valuable type-strain genomes for metagenomic binning, comparative biology and taxonomic classification.</title>
        <authorList>
            <person name="Goeker M."/>
        </authorList>
    </citation>
    <scope>NUCLEOTIDE SEQUENCE [LARGE SCALE GENOMIC DNA]</scope>
    <source>
        <strain evidence="2 3">DSM 45765</strain>
    </source>
</reference>
<dbReference type="RefSeq" id="WP_132875309.1">
    <property type="nucleotide sequence ID" value="NZ_SLXQ01000001.1"/>
</dbReference>
<dbReference type="Proteomes" id="UP000294911">
    <property type="component" value="Unassembled WGS sequence"/>
</dbReference>
<name>A0A4R2R4U9_9PSEU</name>
<dbReference type="NCBIfam" id="TIGR03617">
    <property type="entry name" value="F420_MSMEG_2256"/>
    <property type="match status" value="1"/>
</dbReference>
<dbReference type="PANTHER" id="PTHR43244:SF2">
    <property type="entry name" value="CONSERVED HYPOTHETICAL ALANINE AND PROLINE-RICH PROTEIN"/>
    <property type="match status" value="1"/>
</dbReference>
<evidence type="ECO:0000313" key="2">
    <source>
        <dbReference type="EMBL" id="TCP56748.1"/>
    </source>
</evidence>
<organism evidence="2 3">
    <name type="scientific">Tamaricihabitans halophyticus</name>
    <dbReference type="NCBI Taxonomy" id="1262583"/>
    <lineage>
        <taxon>Bacteria</taxon>
        <taxon>Bacillati</taxon>
        <taxon>Actinomycetota</taxon>
        <taxon>Actinomycetes</taxon>
        <taxon>Pseudonocardiales</taxon>
        <taxon>Pseudonocardiaceae</taxon>
        <taxon>Tamaricihabitans</taxon>
    </lineage>
</organism>
<gene>
    <name evidence="2" type="ORF">EV191_101694</name>
</gene>
<dbReference type="CDD" id="cd01097">
    <property type="entry name" value="Tetrahydromethanopterin_reductase"/>
    <property type="match status" value="1"/>
</dbReference>
<dbReference type="InterPro" id="IPR050564">
    <property type="entry name" value="F420-G6PD/mer"/>
</dbReference>
<sequence length="336" mass="36482">MLVDAGGYANTVTEAANSAQEAERSGYDAYWVPETQLDPFIALAIGSERTSKIELGTAIAVAFARSPMTVALQANDLQLASAGRFALGLGSQIKPHITKRFSMPWSQPAARMREYVLAVRAIWHSWRTGDKLDFRGDFYTHTLMTPFFNPGPNEYGEPPIYLAGVGTRMTEVAGEVADGFLCHGFTTERYLREVTLPALERGRAKVGKTMAGFQISGPSFVATGNTDEEIASATAMIKNQLGFYGSTPAYRPVLDLHGWGEVGDELHNLTKRGEWAQIGGLIDDEMLRTFAVVGSPDEVVTELTRRYGDVATRIAVPNGHLAHTSDGQPLLAALRG</sequence>